<dbReference type="SMART" id="SM00671">
    <property type="entry name" value="SEL1"/>
    <property type="match status" value="1"/>
</dbReference>
<protein>
    <submittedName>
        <fullName evidence="3">Uncharacterized protein</fullName>
    </submittedName>
</protein>
<accession>A0A7S0QUL4</accession>
<dbReference type="SUPFAM" id="SSF81901">
    <property type="entry name" value="HCP-like"/>
    <property type="match status" value="1"/>
</dbReference>
<dbReference type="EMBL" id="HBEZ01047952">
    <property type="protein sequence ID" value="CAD8649994.1"/>
    <property type="molecule type" value="Transcribed_RNA"/>
</dbReference>
<proteinExistence type="predicted"/>
<organism evidence="3">
    <name type="scientific">Cryptomonas curvata</name>
    <dbReference type="NCBI Taxonomy" id="233186"/>
    <lineage>
        <taxon>Eukaryota</taxon>
        <taxon>Cryptophyceae</taxon>
        <taxon>Cryptomonadales</taxon>
        <taxon>Cryptomonadaceae</taxon>
        <taxon>Cryptomonas</taxon>
    </lineage>
</organism>
<feature type="repeat" description="TPR" evidence="1">
    <location>
        <begin position="330"/>
        <end position="363"/>
    </location>
</feature>
<dbReference type="PANTHER" id="PTHR43628">
    <property type="entry name" value="ACTIVATOR OF C KINASE PROTEIN 1-RELATED"/>
    <property type="match status" value="1"/>
</dbReference>
<dbReference type="SUPFAM" id="SSF48452">
    <property type="entry name" value="TPR-like"/>
    <property type="match status" value="1"/>
</dbReference>
<dbReference type="PANTHER" id="PTHR43628:SF1">
    <property type="entry name" value="CHITIN SYNTHASE REGULATORY FACTOR 2-RELATED"/>
    <property type="match status" value="1"/>
</dbReference>
<sequence length="490" mass="52291">MIECGVAQGEQDYLAAKAGILLALKDFPGAAAILLPLAEAGHASAQCQVGLLYEHGNGVEKDLAIAERWYLRAADSGDAAGMALVGNILRRKSIALLAGEDGGAELSEVEAQAAEWWRRARKVGQSAKGLPPELPAVQYDGGGVDPAVLAKFADHDAPGALEELLRLGRAGGEDDALPNDAELARVVGVLREMEERSRKLSSPFGPPQLWRRKEAMLEAVRSEGAATMKECSAYLLAAGTFSEFVRLFSLGKTRESLHALYDALFEDEKAVLWTSDGPCSKRAVHKLAAAMTKSEDPDERSRGLFIIGASSEPNEAVLPLSQLCRESPSARALEMLGCMYGFLGEFLQVQKHLSHALALDPTYYSAHYLLAVASKNLDDKPGTAAHYAKFLAEAPRDARKRPNALYGLAGCEMAAAADAEGLARLRPMMERAAASERELEPLWGPCDAPEKAMLGALLGALPPPPQGLQPCAPIGQGVPIGRRGRGNGRR</sequence>
<dbReference type="Gene3D" id="1.25.40.10">
    <property type="entry name" value="Tetratricopeptide repeat domain"/>
    <property type="match status" value="2"/>
</dbReference>
<dbReference type="InterPro" id="IPR006597">
    <property type="entry name" value="Sel1-like"/>
</dbReference>
<name>A0A7S0QUL4_9CRYP</name>
<dbReference type="Pfam" id="PF08238">
    <property type="entry name" value="Sel1"/>
    <property type="match status" value="2"/>
</dbReference>
<dbReference type="PROSITE" id="PS50005">
    <property type="entry name" value="TPR"/>
    <property type="match status" value="1"/>
</dbReference>
<evidence type="ECO:0000256" key="1">
    <source>
        <dbReference type="PROSITE-ProRule" id="PRU00339"/>
    </source>
</evidence>
<dbReference type="InterPro" id="IPR052945">
    <property type="entry name" value="Mitotic_Regulator"/>
</dbReference>
<gene>
    <name evidence="3" type="ORF">CCUR1050_LOCUS26365</name>
</gene>
<dbReference type="InterPro" id="IPR011990">
    <property type="entry name" value="TPR-like_helical_dom_sf"/>
</dbReference>
<dbReference type="InterPro" id="IPR019734">
    <property type="entry name" value="TPR_rpt"/>
</dbReference>
<feature type="region of interest" description="Disordered" evidence="2">
    <location>
        <begin position="468"/>
        <end position="490"/>
    </location>
</feature>
<reference evidence="3" key="1">
    <citation type="submission" date="2021-01" db="EMBL/GenBank/DDBJ databases">
        <authorList>
            <person name="Corre E."/>
            <person name="Pelletier E."/>
            <person name="Niang G."/>
            <person name="Scheremetjew M."/>
            <person name="Finn R."/>
            <person name="Kale V."/>
            <person name="Holt S."/>
            <person name="Cochrane G."/>
            <person name="Meng A."/>
            <person name="Brown T."/>
            <person name="Cohen L."/>
        </authorList>
    </citation>
    <scope>NUCLEOTIDE SEQUENCE</scope>
    <source>
        <strain evidence="3">CCAP979/52</strain>
    </source>
</reference>
<evidence type="ECO:0000256" key="2">
    <source>
        <dbReference type="SAM" id="MobiDB-lite"/>
    </source>
</evidence>
<evidence type="ECO:0000313" key="3">
    <source>
        <dbReference type="EMBL" id="CAD8649994.1"/>
    </source>
</evidence>
<keyword evidence="1" id="KW-0802">TPR repeat</keyword>
<dbReference type="AlphaFoldDB" id="A0A7S0QUL4"/>